<protein>
    <recommendedName>
        <fullName evidence="3">Chromo domain-containing protein</fullName>
    </recommendedName>
</protein>
<accession>A0ABD2LAI4</accession>
<comment type="caution">
    <text evidence="1">The sequence shown here is derived from an EMBL/GenBank/DDBJ whole genome shotgun (WGS) entry which is preliminary data.</text>
</comment>
<keyword evidence="2" id="KW-1185">Reference proteome</keyword>
<proteinExistence type="predicted"/>
<dbReference type="AlphaFoldDB" id="A0ABD2LAI4"/>
<gene>
    <name evidence="1" type="ORF">niasHT_012122</name>
</gene>
<evidence type="ECO:0000313" key="2">
    <source>
        <dbReference type="Proteomes" id="UP001620626"/>
    </source>
</evidence>
<dbReference type="EMBL" id="JBICBT010000480">
    <property type="protein sequence ID" value="KAL3112153.1"/>
    <property type="molecule type" value="Genomic_DNA"/>
</dbReference>
<name>A0ABD2LAI4_9BILA</name>
<evidence type="ECO:0000313" key="1">
    <source>
        <dbReference type="EMBL" id="KAL3112153.1"/>
    </source>
</evidence>
<sequence>MFVGRDKSQFFYIDWGNEYVGQESWEPSSYINALEMVVKFVQRSSINCVLKALLGEESVPEHIAEELRNNGKFKELMRRMDKDPMQIKAKKHKIEFAEDITPQQKQKAKKEIKKFLKSQKCFTEAKFFEDLPNY</sequence>
<reference evidence="1 2" key="1">
    <citation type="submission" date="2024-10" db="EMBL/GenBank/DDBJ databases">
        <authorList>
            <person name="Kim D."/>
        </authorList>
    </citation>
    <scope>NUCLEOTIDE SEQUENCE [LARGE SCALE GENOMIC DNA]</scope>
    <source>
        <strain evidence="1">BH-2024</strain>
    </source>
</reference>
<evidence type="ECO:0008006" key="3">
    <source>
        <dbReference type="Google" id="ProtNLM"/>
    </source>
</evidence>
<dbReference type="Proteomes" id="UP001620626">
    <property type="component" value="Unassembled WGS sequence"/>
</dbReference>
<organism evidence="1 2">
    <name type="scientific">Heterodera trifolii</name>
    <dbReference type="NCBI Taxonomy" id="157864"/>
    <lineage>
        <taxon>Eukaryota</taxon>
        <taxon>Metazoa</taxon>
        <taxon>Ecdysozoa</taxon>
        <taxon>Nematoda</taxon>
        <taxon>Chromadorea</taxon>
        <taxon>Rhabditida</taxon>
        <taxon>Tylenchina</taxon>
        <taxon>Tylenchomorpha</taxon>
        <taxon>Tylenchoidea</taxon>
        <taxon>Heteroderidae</taxon>
        <taxon>Heteroderinae</taxon>
        <taxon>Heterodera</taxon>
    </lineage>
</organism>